<proteinExistence type="predicted"/>
<feature type="domain" description="Large ribosomal subunit protein bL12 C-terminal" evidence="1">
    <location>
        <begin position="132"/>
        <end position="156"/>
    </location>
</feature>
<name>A0A8J3JLN0_9ACTN</name>
<dbReference type="Proteomes" id="UP000601223">
    <property type="component" value="Unassembled WGS sequence"/>
</dbReference>
<dbReference type="Pfam" id="PF00542">
    <property type="entry name" value="Ribosomal_L12"/>
    <property type="match status" value="1"/>
</dbReference>
<sequence length="157" mass="16799">MTGFLITVIVLLVCALGVVLARRGRADPKDLLQSALAAREAEPARAPSPAPDSETLTQQVWVLMSQGRKIPAVKLWREATGVSLADAVRAVERIAAAGTPPRRLPPADPQIAALLGPQVLADARHLKGQGRAIQAIKLVREQTGLTLREAKDFVDHL</sequence>
<dbReference type="RefSeq" id="WP_203748647.1">
    <property type="nucleotide sequence ID" value="NZ_BONF01000025.1"/>
</dbReference>
<accession>A0A8J3JLN0</accession>
<dbReference type="InterPro" id="IPR014719">
    <property type="entry name" value="Ribosomal_bL12_C/ClpS-like"/>
</dbReference>
<evidence type="ECO:0000313" key="2">
    <source>
        <dbReference type="EMBL" id="GIF82807.1"/>
    </source>
</evidence>
<dbReference type="EMBL" id="BONF01000025">
    <property type="protein sequence ID" value="GIF82807.1"/>
    <property type="molecule type" value="Genomic_DNA"/>
</dbReference>
<dbReference type="Gene3D" id="3.30.1390.10">
    <property type="match status" value="1"/>
</dbReference>
<dbReference type="GO" id="GO:0003735">
    <property type="term" value="F:structural constituent of ribosome"/>
    <property type="evidence" value="ECO:0007669"/>
    <property type="project" value="InterPro"/>
</dbReference>
<keyword evidence="3" id="KW-1185">Reference proteome</keyword>
<reference evidence="2 3" key="1">
    <citation type="submission" date="2021-01" db="EMBL/GenBank/DDBJ databases">
        <title>Whole genome shotgun sequence of Catellatospora bangladeshensis NBRC 107357.</title>
        <authorList>
            <person name="Komaki H."/>
            <person name="Tamura T."/>
        </authorList>
    </citation>
    <scope>NUCLEOTIDE SEQUENCE [LARGE SCALE GENOMIC DNA]</scope>
    <source>
        <strain evidence="2 3">NBRC 107357</strain>
    </source>
</reference>
<dbReference type="InterPro" id="IPR013823">
    <property type="entry name" value="Ribosomal_bL12_C"/>
</dbReference>
<evidence type="ECO:0000313" key="3">
    <source>
        <dbReference type="Proteomes" id="UP000601223"/>
    </source>
</evidence>
<dbReference type="GO" id="GO:0006412">
    <property type="term" value="P:translation"/>
    <property type="evidence" value="ECO:0007669"/>
    <property type="project" value="InterPro"/>
</dbReference>
<evidence type="ECO:0000259" key="1">
    <source>
        <dbReference type="Pfam" id="PF00542"/>
    </source>
</evidence>
<organism evidence="2 3">
    <name type="scientific">Catellatospora bangladeshensis</name>
    <dbReference type="NCBI Taxonomy" id="310355"/>
    <lineage>
        <taxon>Bacteria</taxon>
        <taxon>Bacillati</taxon>
        <taxon>Actinomycetota</taxon>
        <taxon>Actinomycetes</taxon>
        <taxon>Micromonosporales</taxon>
        <taxon>Micromonosporaceae</taxon>
        <taxon>Catellatospora</taxon>
    </lineage>
</organism>
<dbReference type="AlphaFoldDB" id="A0A8J3JLN0"/>
<protein>
    <recommendedName>
        <fullName evidence="1">Large ribosomal subunit protein bL12 C-terminal domain-containing protein</fullName>
    </recommendedName>
</protein>
<gene>
    <name evidence="2" type="ORF">Cba03nite_41560</name>
</gene>
<comment type="caution">
    <text evidence="2">The sequence shown here is derived from an EMBL/GenBank/DDBJ whole genome shotgun (WGS) entry which is preliminary data.</text>
</comment>